<evidence type="ECO:0000313" key="2">
    <source>
        <dbReference type="Proteomes" id="UP001139157"/>
    </source>
</evidence>
<dbReference type="EMBL" id="JAMRXG010000006">
    <property type="protein sequence ID" value="MCM6775203.1"/>
    <property type="molecule type" value="Genomic_DNA"/>
</dbReference>
<sequence length="158" mass="18183">MTALPLDATRFAAETERITNEVSFGEWVTLYHPDAVAEWIFDGVRRCFVGLDEIRLALTVLAELWTNHPLRVRKRVVCADDDTIVLTYEGGFDGRSNQFGTEIWTFRGDKVIRHEMYGYLDVRSRDSTLGQLRMLLVDPRIALSVRRAERKHLPPFTG</sequence>
<comment type="caution">
    <text evidence="1">The sequence shown here is derived from an EMBL/GenBank/DDBJ whole genome shotgun (WGS) entry which is preliminary data.</text>
</comment>
<organism evidence="1 2">
    <name type="scientific">Nocardia pulmonis</name>
    <dbReference type="NCBI Taxonomy" id="2951408"/>
    <lineage>
        <taxon>Bacteria</taxon>
        <taxon>Bacillati</taxon>
        <taxon>Actinomycetota</taxon>
        <taxon>Actinomycetes</taxon>
        <taxon>Mycobacteriales</taxon>
        <taxon>Nocardiaceae</taxon>
        <taxon>Nocardia</taxon>
    </lineage>
</organism>
<dbReference type="RefSeq" id="WP_251913187.1">
    <property type="nucleotide sequence ID" value="NZ_JAMRXG010000006.1"/>
</dbReference>
<name>A0A9X2E906_9NOCA</name>
<proteinExistence type="predicted"/>
<dbReference type="Gene3D" id="3.10.450.50">
    <property type="match status" value="1"/>
</dbReference>
<dbReference type="SUPFAM" id="SSF54427">
    <property type="entry name" value="NTF2-like"/>
    <property type="match status" value="1"/>
</dbReference>
<evidence type="ECO:0008006" key="3">
    <source>
        <dbReference type="Google" id="ProtNLM"/>
    </source>
</evidence>
<reference evidence="1" key="1">
    <citation type="submission" date="2022-06" db="EMBL/GenBank/DDBJ databases">
        <title>Novel species in genus nocardia.</title>
        <authorList>
            <person name="Li F."/>
        </authorList>
    </citation>
    <scope>NUCLEOTIDE SEQUENCE</scope>
    <source>
        <strain evidence="1">CDC141</strain>
    </source>
</reference>
<evidence type="ECO:0000313" key="1">
    <source>
        <dbReference type="EMBL" id="MCM6775203.1"/>
    </source>
</evidence>
<accession>A0A9X2E906</accession>
<dbReference type="InterPro" id="IPR032710">
    <property type="entry name" value="NTF2-like_dom_sf"/>
</dbReference>
<gene>
    <name evidence="1" type="ORF">NDR86_17145</name>
</gene>
<dbReference type="AlphaFoldDB" id="A0A9X2E906"/>
<dbReference type="Proteomes" id="UP001139157">
    <property type="component" value="Unassembled WGS sequence"/>
</dbReference>
<keyword evidence="2" id="KW-1185">Reference proteome</keyword>
<protein>
    <recommendedName>
        <fullName evidence="3">SnoaL-like domain-containing protein</fullName>
    </recommendedName>
</protein>